<dbReference type="EMBL" id="MCFL01000017">
    <property type="protein sequence ID" value="ORZ36345.1"/>
    <property type="molecule type" value="Genomic_DNA"/>
</dbReference>
<feature type="compositionally biased region" description="Low complexity" evidence="1">
    <location>
        <begin position="11"/>
        <end position="29"/>
    </location>
</feature>
<comment type="caution">
    <text evidence="3">The sequence shown here is derived from an EMBL/GenBank/DDBJ whole genome shotgun (WGS) entry which is preliminary data.</text>
</comment>
<evidence type="ECO:0000313" key="4">
    <source>
        <dbReference type="Proteomes" id="UP000193411"/>
    </source>
</evidence>
<keyword evidence="2" id="KW-1133">Transmembrane helix</keyword>
<feature type="region of interest" description="Disordered" evidence="1">
    <location>
        <begin position="1"/>
        <end position="59"/>
    </location>
</feature>
<evidence type="ECO:0000256" key="1">
    <source>
        <dbReference type="SAM" id="MobiDB-lite"/>
    </source>
</evidence>
<reference evidence="3 4" key="1">
    <citation type="submission" date="2016-07" db="EMBL/GenBank/DDBJ databases">
        <title>Pervasive Adenine N6-methylation of Active Genes in Fungi.</title>
        <authorList>
            <consortium name="DOE Joint Genome Institute"/>
            <person name="Mondo S.J."/>
            <person name="Dannebaum R.O."/>
            <person name="Kuo R.C."/>
            <person name="Labutti K."/>
            <person name="Haridas S."/>
            <person name="Kuo A."/>
            <person name="Salamov A."/>
            <person name="Ahrendt S.R."/>
            <person name="Lipzen A."/>
            <person name="Sullivan W."/>
            <person name="Andreopoulos W.B."/>
            <person name="Clum A."/>
            <person name="Lindquist E."/>
            <person name="Daum C."/>
            <person name="Ramamoorthy G.K."/>
            <person name="Gryganskyi A."/>
            <person name="Culley D."/>
            <person name="Magnuson J.K."/>
            <person name="James T.Y."/>
            <person name="O'Malley M.A."/>
            <person name="Stajich J.E."/>
            <person name="Spatafora J.W."/>
            <person name="Visel A."/>
            <person name="Grigoriev I.V."/>
        </authorList>
    </citation>
    <scope>NUCLEOTIDE SEQUENCE [LARGE SCALE GENOMIC DNA]</scope>
    <source>
        <strain evidence="3 4">PL171</strain>
    </source>
</reference>
<evidence type="ECO:0008006" key="5">
    <source>
        <dbReference type="Google" id="ProtNLM"/>
    </source>
</evidence>
<dbReference type="OrthoDB" id="10609443at2759"/>
<dbReference type="Proteomes" id="UP000193411">
    <property type="component" value="Unassembled WGS sequence"/>
</dbReference>
<evidence type="ECO:0000313" key="3">
    <source>
        <dbReference type="EMBL" id="ORZ36345.1"/>
    </source>
</evidence>
<name>A0A1Y2HP21_9FUNG</name>
<organism evidence="3 4">
    <name type="scientific">Catenaria anguillulae PL171</name>
    <dbReference type="NCBI Taxonomy" id="765915"/>
    <lineage>
        <taxon>Eukaryota</taxon>
        <taxon>Fungi</taxon>
        <taxon>Fungi incertae sedis</taxon>
        <taxon>Blastocladiomycota</taxon>
        <taxon>Blastocladiomycetes</taxon>
        <taxon>Blastocladiales</taxon>
        <taxon>Catenariaceae</taxon>
        <taxon>Catenaria</taxon>
    </lineage>
</organism>
<keyword evidence="4" id="KW-1185">Reference proteome</keyword>
<gene>
    <name evidence="3" type="ORF">BCR44DRAFT_38573</name>
</gene>
<feature type="transmembrane region" description="Helical" evidence="2">
    <location>
        <begin position="105"/>
        <end position="128"/>
    </location>
</feature>
<keyword evidence="2" id="KW-0472">Membrane</keyword>
<evidence type="ECO:0000256" key="2">
    <source>
        <dbReference type="SAM" id="Phobius"/>
    </source>
</evidence>
<proteinExistence type="predicted"/>
<feature type="transmembrane region" description="Helical" evidence="2">
    <location>
        <begin position="73"/>
        <end position="93"/>
    </location>
</feature>
<dbReference type="AlphaFoldDB" id="A0A1Y2HP21"/>
<protein>
    <recommendedName>
        <fullName evidence="5">Vacuolar ATPase assembly integral membrane protein VMA21</fullName>
    </recommendedName>
</protein>
<keyword evidence="2" id="KW-0812">Transmembrane</keyword>
<sequence>MSSNKLKNRGPAASASKSDASDAAPRSSSTPEAPVDNSIFGPRGIFATKPGILPPPPPGGIPPAKPFEFSTRVFVKLICFMAALAVVPIWTYYKALADWFPNDTSLSALSAVAAANLVVLGYVIVAVYEGETDGSHPKPAAPVEEKKTQ</sequence>
<accession>A0A1Y2HP21</accession>